<comment type="similarity">
    <text evidence="1">Belongs to the complex I 51 kDa subunit family.</text>
</comment>
<dbReference type="SUPFAM" id="SSF140490">
    <property type="entry name" value="Nqo1C-terminal domain-like"/>
    <property type="match status" value="1"/>
</dbReference>
<dbReference type="CDD" id="cd02980">
    <property type="entry name" value="TRX_Fd_family"/>
    <property type="match status" value="1"/>
</dbReference>
<dbReference type="Gene3D" id="3.10.20.600">
    <property type="match status" value="1"/>
</dbReference>
<evidence type="ECO:0000256" key="4">
    <source>
        <dbReference type="ARBA" id="ARBA00023004"/>
    </source>
</evidence>
<keyword evidence="8" id="KW-1185">Reference proteome</keyword>
<keyword evidence="3" id="KW-0479">Metal-binding</keyword>
<dbReference type="Gene3D" id="3.30.70.20">
    <property type="match status" value="1"/>
</dbReference>
<evidence type="ECO:0000313" key="8">
    <source>
        <dbReference type="Proteomes" id="UP000315343"/>
    </source>
</evidence>
<proteinExistence type="inferred from homology"/>
<dbReference type="AlphaFoldDB" id="A0A562JAY7"/>
<dbReference type="PROSITE" id="PS51379">
    <property type="entry name" value="4FE4S_FER_2"/>
    <property type="match status" value="2"/>
</dbReference>
<dbReference type="GO" id="GO:0046872">
    <property type="term" value="F:metal ion binding"/>
    <property type="evidence" value="ECO:0007669"/>
    <property type="project" value="UniProtKB-KW"/>
</dbReference>
<dbReference type="Pfam" id="PF01257">
    <property type="entry name" value="2Fe-2S_thioredx"/>
    <property type="match status" value="1"/>
</dbReference>
<dbReference type="Pfam" id="PF10589">
    <property type="entry name" value="NADH_4Fe-4S"/>
    <property type="match status" value="1"/>
</dbReference>
<gene>
    <name evidence="7" type="ORF">LY60_01616</name>
</gene>
<evidence type="ECO:0000256" key="1">
    <source>
        <dbReference type="ARBA" id="ARBA00007523"/>
    </source>
</evidence>
<dbReference type="InterPro" id="IPR037225">
    <property type="entry name" value="Nuo51_FMN-bd_sf"/>
</dbReference>
<protein>
    <submittedName>
        <fullName evidence="7">NADH-quinone oxidoreductase subunit F</fullName>
    </submittedName>
</protein>
<evidence type="ECO:0000256" key="5">
    <source>
        <dbReference type="ARBA" id="ARBA00023014"/>
    </source>
</evidence>
<dbReference type="InterPro" id="IPR036249">
    <property type="entry name" value="Thioredoxin-like_sf"/>
</dbReference>
<dbReference type="SUPFAM" id="SSF52833">
    <property type="entry name" value="Thioredoxin-like"/>
    <property type="match status" value="1"/>
</dbReference>
<evidence type="ECO:0000259" key="6">
    <source>
        <dbReference type="PROSITE" id="PS51379"/>
    </source>
</evidence>
<dbReference type="InterPro" id="IPR011538">
    <property type="entry name" value="Nuo51_FMN-bd"/>
</dbReference>
<keyword evidence="2" id="KW-0004">4Fe-4S</keyword>
<dbReference type="Gene3D" id="3.40.30.10">
    <property type="entry name" value="Glutaredoxin"/>
    <property type="match status" value="1"/>
</dbReference>
<dbReference type="PROSITE" id="PS00198">
    <property type="entry name" value="4FE4S_FER_1"/>
    <property type="match status" value="2"/>
</dbReference>
<reference evidence="7 8" key="1">
    <citation type="submission" date="2019-07" db="EMBL/GenBank/DDBJ databases">
        <title>Genomic Encyclopedia of Type Strains, Phase I: the one thousand microbial genomes (KMG-I) project.</title>
        <authorList>
            <person name="Kyrpides N."/>
        </authorList>
    </citation>
    <scope>NUCLEOTIDE SEQUENCE [LARGE SCALE GENOMIC DNA]</scope>
    <source>
        <strain evidence="7 8">DSM 13558</strain>
    </source>
</reference>
<evidence type="ECO:0000313" key="7">
    <source>
        <dbReference type="EMBL" id="TWH80356.1"/>
    </source>
</evidence>
<feature type="domain" description="4Fe-4S ferredoxin-type" evidence="6">
    <location>
        <begin position="540"/>
        <end position="569"/>
    </location>
</feature>
<dbReference type="FunFam" id="1.20.1440.230:FF:000001">
    <property type="entry name" value="Mitochondrial NADH dehydrogenase flavoprotein 1"/>
    <property type="match status" value="1"/>
</dbReference>
<dbReference type="InterPro" id="IPR037207">
    <property type="entry name" value="Nuop51_4Fe4S-bd_sf"/>
</dbReference>
<evidence type="ECO:0000256" key="2">
    <source>
        <dbReference type="ARBA" id="ARBA00022485"/>
    </source>
</evidence>
<dbReference type="InterPro" id="IPR019575">
    <property type="entry name" value="Nuop51_4Fe4S-bd"/>
</dbReference>
<keyword evidence="4" id="KW-0408">Iron</keyword>
<sequence length="603" mass="65327">MSSEKRKILVCCGTGCLANNSYNVYTKFLDKLKNTSIDVVPSVKSTGCNGLCEKGPVVKILPDEISYFKVKEADVDEIVEKTILKGEVVDRLLYFDTNAKKRIVSHKDASFYKHQNKIALRNIGEIDPQSIEDYKERGGYKALEKVLFSMTPEQVITEIESSGLRGRGGAGFPTGSKWRTCYQFENNPKYVVCNGDEGDPGAFMDRSVMEGDPNTVIEGMIICAFAISSNKGFLYIRDEYQLARKNMQLAIESAMAHGFLGKNIMGSGFDFDLEIVRGGGAFVCGESSALMASIEGSVGEPRAKYIRSVEKGLWDQPTVLNNVETWANVPPIIMKGADWFKSIGIEKNSGTKVFSLVGKVKNTGLVEIPMGTTLRELVFDIGGGIIKDRTFKAVQTGGPSGGCIPKEHLDVSMDFDSLNNIGSMMGSGGVIVMDDTTCMVELARYYMEFLAEESCGKCTTCREGISTMVKILNNITSGNGKMEDLDLLESLSGTIKEASLCGLGKTAPNPVMTTLKYFRDEYIDHIVNKKCSAGVCKNLTSYSINKDICIGCGLCAKKCPTGAVSGTLKSPHMINKDACIKCGSCFAVCPSGAVVIGGALVEN</sequence>
<comment type="caution">
    <text evidence="7">The sequence shown here is derived from an EMBL/GenBank/DDBJ whole genome shotgun (WGS) entry which is preliminary data.</text>
</comment>
<dbReference type="OrthoDB" id="9761899at2"/>
<dbReference type="Gene3D" id="6.10.250.1450">
    <property type="match status" value="1"/>
</dbReference>
<dbReference type="FunFam" id="3.40.50.11540:FF:000001">
    <property type="entry name" value="NADH dehydrogenase [ubiquinone] flavoprotein 1, mitochondrial"/>
    <property type="match status" value="1"/>
</dbReference>
<dbReference type="GO" id="GO:0051539">
    <property type="term" value="F:4 iron, 4 sulfur cluster binding"/>
    <property type="evidence" value="ECO:0007669"/>
    <property type="project" value="UniProtKB-KW"/>
</dbReference>
<evidence type="ECO:0000256" key="3">
    <source>
        <dbReference type="ARBA" id="ARBA00022723"/>
    </source>
</evidence>
<dbReference type="InterPro" id="IPR017896">
    <property type="entry name" value="4Fe4S_Fe-S-bd"/>
</dbReference>
<dbReference type="SMART" id="SM00928">
    <property type="entry name" value="NADH_4Fe-4S"/>
    <property type="match status" value="1"/>
</dbReference>
<dbReference type="PANTHER" id="PTHR43578">
    <property type="entry name" value="NADH-QUINONE OXIDOREDUCTASE SUBUNIT F"/>
    <property type="match status" value="1"/>
</dbReference>
<dbReference type="RefSeq" id="WP_145082167.1">
    <property type="nucleotide sequence ID" value="NZ_VLKH01000004.1"/>
</dbReference>
<dbReference type="Pfam" id="PF01512">
    <property type="entry name" value="Complex1_51K"/>
    <property type="match status" value="1"/>
</dbReference>
<dbReference type="Gene3D" id="1.20.1440.230">
    <property type="entry name" value="NADH-ubiquinone oxidoreductase 51kDa subunit, iron-sulphur binding domain"/>
    <property type="match status" value="1"/>
</dbReference>
<dbReference type="SUPFAM" id="SSF142984">
    <property type="entry name" value="Nqo1 middle domain-like"/>
    <property type="match status" value="1"/>
</dbReference>
<name>A0A562JAY7_9FIRM</name>
<dbReference type="InterPro" id="IPR017900">
    <property type="entry name" value="4Fe4S_Fe_S_CS"/>
</dbReference>
<organism evidence="7 8">
    <name type="scientific">Sedimentibacter saalensis</name>
    <dbReference type="NCBI Taxonomy" id="130788"/>
    <lineage>
        <taxon>Bacteria</taxon>
        <taxon>Bacillati</taxon>
        <taxon>Bacillota</taxon>
        <taxon>Tissierellia</taxon>
        <taxon>Sedimentibacter</taxon>
    </lineage>
</organism>
<keyword evidence="5" id="KW-0411">Iron-sulfur</keyword>
<dbReference type="Gene3D" id="3.40.50.11540">
    <property type="entry name" value="NADH-ubiquinone oxidoreductase 51kDa subunit"/>
    <property type="match status" value="1"/>
</dbReference>
<feature type="domain" description="4Fe-4S ferredoxin-type" evidence="6">
    <location>
        <begin position="570"/>
        <end position="599"/>
    </location>
</feature>
<dbReference type="PANTHER" id="PTHR43578:SF3">
    <property type="entry name" value="NADH-QUINONE OXIDOREDUCTASE SUBUNIT F"/>
    <property type="match status" value="1"/>
</dbReference>
<dbReference type="SUPFAM" id="SSF142019">
    <property type="entry name" value="Nqo1 FMN-binding domain-like"/>
    <property type="match status" value="1"/>
</dbReference>
<dbReference type="Proteomes" id="UP000315343">
    <property type="component" value="Unassembled WGS sequence"/>
</dbReference>
<dbReference type="Pfam" id="PF13187">
    <property type="entry name" value="Fer4_9"/>
    <property type="match status" value="1"/>
</dbReference>
<dbReference type="SUPFAM" id="SSF54862">
    <property type="entry name" value="4Fe-4S ferredoxins"/>
    <property type="match status" value="1"/>
</dbReference>
<dbReference type="EMBL" id="VLKH01000004">
    <property type="protein sequence ID" value="TWH80356.1"/>
    <property type="molecule type" value="Genomic_DNA"/>
</dbReference>
<accession>A0A562JAY7</accession>